<keyword evidence="10 24" id="KW-0548">Nucleotidyltransferase</keyword>
<comment type="caution">
    <text evidence="24">The sequence shown here is derived from an EMBL/GenBank/DDBJ whole genome shotgun (WGS) entry which is preliminary data.</text>
</comment>
<dbReference type="CDD" id="cd02213">
    <property type="entry name" value="cupin_PMI_typeII_C"/>
    <property type="match status" value="1"/>
</dbReference>
<evidence type="ECO:0000256" key="7">
    <source>
        <dbReference type="ARBA" id="ARBA00011956"/>
    </source>
</evidence>
<keyword evidence="9 24" id="KW-0808">Transferase</keyword>
<comment type="similarity">
    <text evidence="5 20">Belongs to the mannose-6-phosphate isomerase type 2 family.</text>
</comment>
<dbReference type="Gene3D" id="2.60.120.10">
    <property type="entry name" value="Jelly Rolls"/>
    <property type="match status" value="1"/>
</dbReference>
<evidence type="ECO:0000256" key="4">
    <source>
        <dbReference type="ARBA" id="ARBA00004823"/>
    </source>
</evidence>
<keyword evidence="15" id="KW-0511">Multifunctional enzyme</keyword>
<dbReference type="GO" id="GO:0004476">
    <property type="term" value="F:mannose-6-phosphate isomerase activity"/>
    <property type="evidence" value="ECO:0007669"/>
    <property type="project" value="UniProtKB-EC"/>
</dbReference>
<organism evidence="24 25">
    <name type="scientific">Marinobacter nauticus</name>
    <name type="common">Marinobacter hydrocarbonoclasticus</name>
    <name type="synonym">Marinobacter aquaeolei</name>
    <dbReference type="NCBI Taxonomy" id="2743"/>
    <lineage>
        <taxon>Bacteria</taxon>
        <taxon>Pseudomonadati</taxon>
        <taxon>Pseudomonadota</taxon>
        <taxon>Gammaproteobacteria</taxon>
        <taxon>Pseudomonadales</taxon>
        <taxon>Marinobacteraceae</taxon>
        <taxon>Marinobacter</taxon>
    </lineage>
</organism>
<evidence type="ECO:0000256" key="16">
    <source>
        <dbReference type="ARBA" id="ARBA00023285"/>
    </source>
</evidence>
<evidence type="ECO:0000256" key="13">
    <source>
        <dbReference type="ARBA" id="ARBA00023134"/>
    </source>
</evidence>
<dbReference type="CDD" id="cd02509">
    <property type="entry name" value="GDP-M1P_Guanylyltransferase"/>
    <property type="match status" value="1"/>
</dbReference>
<dbReference type="SUPFAM" id="SSF53448">
    <property type="entry name" value="Nucleotide-diphospho-sugar transferases"/>
    <property type="match status" value="1"/>
</dbReference>
<proteinExistence type="inferred from homology"/>
<keyword evidence="16" id="KW-0170">Cobalt</keyword>
<comment type="pathway">
    <text evidence="3">Nucleotide-sugar biosynthesis; GDP-alpha-D-mannose biosynthesis; alpha-D-mannose 1-phosphate from D-fructose 6-phosphate: step 1/2.</text>
</comment>
<evidence type="ECO:0000313" key="25">
    <source>
        <dbReference type="Proteomes" id="UP000253647"/>
    </source>
</evidence>
<gene>
    <name evidence="24" type="ORF">DET61_11093</name>
</gene>
<dbReference type="PANTHER" id="PTHR46390">
    <property type="entry name" value="MANNOSE-1-PHOSPHATE GUANYLYLTRANSFERASE"/>
    <property type="match status" value="1"/>
</dbReference>
<dbReference type="GO" id="GO:0042121">
    <property type="term" value="P:alginic acid biosynthetic process"/>
    <property type="evidence" value="ECO:0007669"/>
    <property type="project" value="UniProtKB-KW"/>
</dbReference>
<accession>A0A368XFC6</accession>
<dbReference type="PANTHER" id="PTHR46390:SF1">
    <property type="entry name" value="MANNOSE-1-PHOSPHATE GUANYLYLTRANSFERASE"/>
    <property type="match status" value="1"/>
</dbReference>
<evidence type="ECO:0000259" key="23">
    <source>
        <dbReference type="Pfam" id="PF22640"/>
    </source>
</evidence>
<evidence type="ECO:0000256" key="8">
    <source>
        <dbReference type="ARBA" id="ARBA00012387"/>
    </source>
</evidence>
<evidence type="ECO:0000256" key="9">
    <source>
        <dbReference type="ARBA" id="ARBA00022679"/>
    </source>
</evidence>
<dbReference type="FunFam" id="3.90.550.10:FF:000046">
    <property type="entry name" value="Mannose-1-phosphate guanylyltransferase (GDP)"/>
    <property type="match status" value="1"/>
</dbReference>
<sequence length="473" mass="52503">MIHPVIMAGGAGSRLWPLSRQLNPKQFLRLTDDRFSMLQMTAARLDGMESAAPLLICNEEHRFLAAEQMRQAGYADARIILEPCGRNTAPAIALAALQLVREADNSAEDPLMLVLAADHLIQDVPAFQNGISRAIPLAQQGKLVTFGIVPGHAETGYGYIQRGPELAADSFAVRQFVEKPDRTTAEHYLASGDYFWNSGMFLFGARRYLAELEAHRPDILAICQAAMEDASEDLHFTRINERIFAECPEDSIDYAVMEKTDKAAMVSLDAGWSDIGSWSALWEVSGKDENGNSFAGDVIGVGTENTLVRADSRLVATLGVQDLVIIETKDALLVAHKNRVQDVKKVVERIKADGRHEHMNHREVYRPWGVYDSIDNGIRYQVKRITVKPGAKLSVQMHHHRAEHWIVVSGTAKVTNGEKTYLVTENQSTYIPIGQVHSLENPGVINLELIEVQSGSYLGEDDIVRFKDVYGRT</sequence>
<comment type="pathway">
    <text evidence="4">Nucleotide-sugar biosynthesis; GDP-alpha-D-mannose biosynthesis; GDP-alpha-D-mannose from alpha-D-mannose 1-phosphate (GTP route): step 1/1.</text>
</comment>
<evidence type="ECO:0000256" key="10">
    <source>
        <dbReference type="ARBA" id="ARBA00022695"/>
    </source>
</evidence>
<dbReference type="GO" id="GO:0005525">
    <property type="term" value="F:GTP binding"/>
    <property type="evidence" value="ECO:0007669"/>
    <property type="project" value="UniProtKB-KW"/>
</dbReference>
<protein>
    <recommendedName>
        <fullName evidence="19">Alginate biosynthesis protein AlgA</fullName>
        <ecNumber evidence="8">2.7.7.13</ecNumber>
        <ecNumber evidence="7">5.3.1.8</ecNumber>
    </recommendedName>
</protein>
<dbReference type="GO" id="GO:0004475">
    <property type="term" value="F:mannose-1-phosphate guanylyltransferase (GTP) activity"/>
    <property type="evidence" value="ECO:0007669"/>
    <property type="project" value="UniProtKB-EC"/>
</dbReference>
<evidence type="ECO:0000256" key="12">
    <source>
        <dbReference type="ARBA" id="ARBA00022841"/>
    </source>
</evidence>
<dbReference type="InterPro" id="IPR014710">
    <property type="entry name" value="RmlC-like_jellyroll"/>
</dbReference>
<evidence type="ECO:0000256" key="5">
    <source>
        <dbReference type="ARBA" id="ARBA00006115"/>
    </source>
</evidence>
<dbReference type="EMBL" id="QPJI01000010">
    <property type="protein sequence ID" value="RCW66545.1"/>
    <property type="molecule type" value="Genomic_DNA"/>
</dbReference>
<evidence type="ECO:0000256" key="1">
    <source>
        <dbReference type="ARBA" id="ARBA00000757"/>
    </source>
</evidence>
<reference evidence="24 25" key="1">
    <citation type="submission" date="2018-07" db="EMBL/GenBank/DDBJ databases">
        <title>Freshwater and sediment microbial communities from various areas in North America, analyzing microbe dynamics in response to fracking.</title>
        <authorList>
            <person name="Lamendella R."/>
        </authorList>
    </citation>
    <scope>NUCLEOTIDE SEQUENCE [LARGE SCALE GENOMIC DNA]</scope>
    <source>
        <strain evidence="24 25">105B</strain>
    </source>
</reference>
<evidence type="ECO:0000256" key="11">
    <source>
        <dbReference type="ARBA" id="ARBA00022741"/>
    </source>
</evidence>
<evidence type="ECO:0000259" key="21">
    <source>
        <dbReference type="Pfam" id="PF00483"/>
    </source>
</evidence>
<dbReference type="Proteomes" id="UP000253647">
    <property type="component" value="Unassembled WGS sequence"/>
</dbReference>
<dbReference type="InterPro" id="IPR001538">
    <property type="entry name" value="Man6P_isomerase-2_C"/>
</dbReference>
<dbReference type="RefSeq" id="WP_114434806.1">
    <property type="nucleotide sequence ID" value="NZ_QPJI01000010.1"/>
</dbReference>
<dbReference type="Gene3D" id="3.90.550.10">
    <property type="entry name" value="Spore Coat Polysaccharide Biosynthesis Protein SpsA, Chain A"/>
    <property type="match status" value="1"/>
</dbReference>
<name>A0A368XFC6_MARNT</name>
<comment type="subunit">
    <text evidence="6">Monomer.</text>
</comment>
<dbReference type="UniPathway" id="UPA00126">
    <property type="reaction ID" value="UER00930"/>
</dbReference>
<comment type="catalytic activity">
    <reaction evidence="17">
        <text>alpha-D-mannose 1-phosphate + GTP + H(+) = GDP-alpha-D-mannose + diphosphate</text>
        <dbReference type="Rhea" id="RHEA:15229"/>
        <dbReference type="ChEBI" id="CHEBI:15378"/>
        <dbReference type="ChEBI" id="CHEBI:33019"/>
        <dbReference type="ChEBI" id="CHEBI:37565"/>
        <dbReference type="ChEBI" id="CHEBI:57527"/>
        <dbReference type="ChEBI" id="CHEBI:58409"/>
        <dbReference type="EC" id="2.7.7.13"/>
    </reaction>
</comment>
<dbReference type="AlphaFoldDB" id="A0A368XFC6"/>
<evidence type="ECO:0000313" key="24">
    <source>
        <dbReference type="EMBL" id="RCW66545.1"/>
    </source>
</evidence>
<evidence type="ECO:0000256" key="17">
    <source>
        <dbReference type="ARBA" id="ARBA00047343"/>
    </source>
</evidence>
<evidence type="ECO:0000256" key="14">
    <source>
        <dbReference type="ARBA" id="ARBA00023235"/>
    </source>
</evidence>
<dbReference type="GO" id="GO:0009298">
    <property type="term" value="P:GDP-mannose biosynthetic process"/>
    <property type="evidence" value="ECO:0007669"/>
    <property type="project" value="UniProtKB-UniPathway"/>
</dbReference>
<dbReference type="InterPro" id="IPR029044">
    <property type="entry name" value="Nucleotide-diphossugar_trans"/>
</dbReference>
<dbReference type="EC" id="2.7.7.13" evidence="8"/>
<dbReference type="InterPro" id="IPR054566">
    <property type="entry name" value="ManC/GMP-like_b-helix"/>
</dbReference>
<feature type="domain" description="MannoseP isomerase/GMP-like beta-helix" evidence="23">
    <location>
        <begin position="296"/>
        <end position="349"/>
    </location>
</feature>
<keyword evidence="11" id="KW-0547">Nucleotide-binding</keyword>
<evidence type="ECO:0000256" key="18">
    <source>
        <dbReference type="ARBA" id="ARBA00057590"/>
    </source>
</evidence>
<keyword evidence="12" id="KW-0016">Alginate biosynthesis</keyword>
<dbReference type="InterPro" id="IPR006375">
    <property type="entry name" value="Man1P_GuaTrfase/Man6P_Isoase"/>
</dbReference>
<comment type="function">
    <text evidence="18">Produces a precursor for alginate polymerization. The alginate layer provides a protective barrier against host immune defenses and antibiotics.</text>
</comment>
<dbReference type="InterPro" id="IPR011051">
    <property type="entry name" value="RmlC_Cupin_sf"/>
</dbReference>
<dbReference type="Pfam" id="PF22640">
    <property type="entry name" value="ManC_GMP_beta-helix"/>
    <property type="match status" value="1"/>
</dbReference>
<keyword evidence="14" id="KW-0413">Isomerase</keyword>
<evidence type="ECO:0000256" key="6">
    <source>
        <dbReference type="ARBA" id="ARBA00011245"/>
    </source>
</evidence>
<dbReference type="EC" id="5.3.1.8" evidence="7"/>
<evidence type="ECO:0000256" key="19">
    <source>
        <dbReference type="ARBA" id="ARBA00067387"/>
    </source>
</evidence>
<comment type="cofactor">
    <cofactor evidence="2">
        <name>Co(2+)</name>
        <dbReference type="ChEBI" id="CHEBI:48828"/>
    </cofactor>
</comment>
<feature type="domain" description="Mannose-6-phosphate isomerase type II C-terminal" evidence="22">
    <location>
        <begin position="354"/>
        <end position="468"/>
    </location>
</feature>
<dbReference type="Pfam" id="PF01050">
    <property type="entry name" value="MannoseP_isomer"/>
    <property type="match status" value="1"/>
</dbReference>
<dbReference type="InterPro" id="IPR049577">
    <property type="entry name" value="GMPP_N"/>
</dbReference>
<comment type="catalytic activity">
    <reaction evidence="1">
        <text>D-mannose 6-phosphate = D-fructose 6-phosphate</text>
        <dbReference type="Rhea" id="RHEA:12356"/>
        <dbReference type="ChEBI" id="CHEBI:58735"/>
        <dbReference type="ChEBI" id="CHEBI:61527"/>
        <dbReference type="EC" id="5.3.1.8"/>
    </reaction>
</comment>
<evidence type="ECO:0000256" key="2">
    <source>
        <dbReference type="ARBA" id="ARBA00001941"/>
    </source>
</evidence>
<evidence type="ECO:0000256" key="20">
    <source>
        <dbReference type="RuleBase" id="RU004190"/>
    </source>
</evidence>
<keyword evidence="13" id="KW-0342">GTP-binding</keyword>
<evidence type="ECO:0000256" key="15">
    <source>
        <dbReference type="ARBA" id="ARBA00023268"/>
    </source>
</evidence>
<dbReference type="InterPro" id="IPR051161">
    <property type="entry name" value="Mannose-6P_isomerase_type2"/>
</dbReference>
<dbReference type="FunFam" id="2.60.120.10:FF:000032">
    <property type="entry name" value="Mannose-1-phosphate guanylyltransferase/mannose-6-phosphate isomerase"/>
    <property type="match status" value="1"/>
</dbReference>
<dbReference type="SUPFAM" id="SSF51182">
    <property type="entry name" value="RmlC-like cupins"/>
    <property type="match status" value="1"/>
</dbReference>
<dbReference type="InterPro" id="IPR005835">
    <property type="entry name" value="NTP_transferase_dom"/>
</dbReference>
<feature type="domain" description="Nucleotidyl transferase" evidence="21">
    <location>
        <begin position="4"/>
        <end position="289"/>
    </location>
</feature>
<dbReference type="NCBIfam" id="TIGR01479">
    <property type="entry name" value="GMP_PMI"/>
    <property type="match status" value="1"/>
</dbReference>
<evidence type="ECO:0000259" key="22">
    <source>
        <dbReference type="Pfam" id="PF01050"/>
    </source>
</evidence>
<evidence type="ECO:0000256" key="3">
    <source>
        <dbReference type="ARBA" id="ARBA00004666"/>
    </source>
</evidence>
<dbReference type="Pfam" id="PF00483">
    <property type="entry name" value="NTP_transferase"/>
    <property type="match status" value="1"/>
</dbReference>